<feature type="compositionally biased region" description="Basic and acidic residues" evidence="8">
    <location>
        <begin position="81"/>
        <end position="100"/>
    </location>
</feature>
<dbReference type="Gene3D" id="1.20.58.1380">
    <property type="match status" value="1"/>
</dbReference>
<dbReference type="Proteomes" id="UP001217918">
    <property type="component" value="Unassembled WGS sequence"/>
</dbReference>
<comment type="subcellular location">
    <subcellularLocation>
        <location evidence="1">Nucleus envelope</location>
    </subcellularLocation>
</comment>
<keyword evidence="5" id="KW-0653">Protein transport</keyword>
<feature type="domain" description="Nucleoporin Nup133/Nup155-like N-terminal" evidence="10">
    <location>
        <begin position="299"/>
        <end position="388"/>
    </location>
</feature>
<evidence type="ECO:0000259" key="9">
    <source>
        <dbReference type="Pfam" id="PF03177"/>
    </source>
</evidence>
<accession>A0AAD9MC52</accession>
<proteinExistence type="inferred from homology"/>
<evidence type="ECO:0000256" key="7">
    <source>
        <dbReference type="ARBA" id="ARBA00023242"/>
    </source>
</evidence>
<dbReference type="PANTHER" id="PTHR13405:SF11">
    <property type="entry name" value="NUCLEAR PORE COMPLEX PROTEIN NUP133"/>
    <property type="match status" value="1"/>
</dbReference>
<dbReference type="AlphaFoldDB" id="A0AAD9MC52"/>
<dbReference type="PANTHER" id="PTHR13405">
    <property type="entry name" value="NUCLEAR PORE COMPLEX PROTEIN NUP133"/>
    <property type="match status" value="1"/>
</dbReference>
<keyword evidence="7" id="KW-0539">Nucleus</keyword>
<gene>
    <name evidence="11" type="ORF">P8C59_004134</name>
</gene>
<dbReference type="Gene3D" id="2.130.10.10">
    <property type="entry name" value="YVTN repeat-like/Quinoprotein amine dehydrogenase"/>
    <property type="match status" value="1"/>
</dbReference>
<feature type="domain" description="Nucleoporin Nup133/Nup155-like N-terminal" evidence="10">
    <location>
        <begin position="108"/>
        <end position="297"/>
    </location>
</feature>
<comment type="caution">
    <text evidence="11">The sequence shown here is derived from an EMBL/GenBank/DDBJ whole genome shotgun (WGS) entry which is preliminary data.</text>
</comment>
<evidence type="ECO:0000256" key="4">
    <source>
        <dbReference type="ARBA" id="ARBA00022816"/>
    </source>
</evidence>
<dbReference type="GO" id="GO:0006606">
    <property type="term" value="P:protein import into nucleus"/>
    <property type="evidence" value="ECO:0007669"/>
    <property type="project" value="TreeGrafter"/>
</dbReference>
<comment type="similarity">
    <text evidence="2">Belongs to the nucleoporin Nup133 family.</text>
</comment>
<organism evidence="11 12">
    <name type="scientific">Phyllachora maydis</name>
    <dbReference type="NCBI Taxonomy" id="1825666"/>
    <lineage>
        <taxon>Eukaryota</taxon>
        <taxon>Fungi</taxon>
        <taxon>Dikarya</taxon>
        <taxon>Ascomycota</taxon>
        <taxon>Pezizomycotina</taxon>
        <taxon>Sordariomycetes</taxon>
        <taxon>Sordariomycetidae</taxon>
        <taxon>Phyllachorales</taxon>
        <taxon>Phyllachoraceae</taxon>
        <taxon>Phyllachora</taxon>
    </lineage>
</organism>
<dbReference type="SUPFAM" id="SSF117289">
    <property type="entry name" value="Nucleoporin domain"/>
    <property type="match status" value="1"/>
</dbReference>
<feature type="region of interest" description="Disordered" evidence="8">
    <location>
        <begin position="1"/>
        <end position="105"/>
    </location>
</feature>
<sequence>MFSPAVYQDGPARGTRSSRRRQRPASSESLAQQPKAKRQRVPLSETTFLNPETAPETLEVKSDRPDLLGITRDGTESFGAPKKELSVRSKKAKAGERISKSDGSTTLTTNSAYTVTRLPALPDRARSDAQNRQHGAVYSSNGYALTLTHTHALVWNYTASNPTPETFVFTLSYPSKHATDPLPLGALVAPSAASEEPGLVVVMPISGKVVYWESISSAATLEFIREQRTGVEESIHGMFSGEHVIQIVNVESVGFVLVFSSGRLAYMNVRDSHGRPSISTQFFRNTPNSAAGGFFGSLVAFIVYNRSVVITSLVARPDSPEAQLQEDSHIVSSTYEDVIDLGRTEDVQIIGSGFEEPVTSGQEEVKGHRHRTKNPATTIVVQGVGILRVAINEVDQFIGENPPKVTAKSKLEQAVMYGLRPGNPLVFEGRRKLAFSDHDLGNAAIEMSNEIVMSKSVAISNAPASIESNMETRLEYIDGLIAHLNVIGVQLNERARWMLLYNAEKLHVAYWVWKKNEMFVSQRPKGDTKNLVAETVICIDEEQKTEPRPDVGEVDPVRHWFINDVWRIEIFVAWAYQIIKLAYKERSTDEAGLNRLLWEAVIIMNGALSTAREYRIAKHQLYGLDTADNAGGEAVPEPWTCSRYIVNNLKRLIEFCHKWLELYHNNGNTPVDPVLLEETRKLLPSLTSQWFELLQEFCLWSKTNNDREVKTFAETCDKAYREDTVPKILILKDFDLWEDAIRLAIRFRSWAALAQLLVARISECQDGASSGDVSTSEAQELMRTGHRTEKQMGELIDEHGSDFANHAFSELLDRCGIQTVLDFPFGRRQYKTGFLRTKPELAKISWINDVQGENDVEKAAETLVDLGVSREQQVWNKKIELSLGKLALLARQEDQPSSRTELTKSKENIVKVDRELRIIKIQDSLYKQILPTIQAAVDESAELELAVKEHSSPALRKQKALFRIFEDAMARLLKHEALNPMTLIDLLTLVTLDPSHIDIIGDQFYLALLVADLRLDGEACMDAQRLIWRRCYIRDDWKAVNETNLKLDQDQLHQVGETAVYRALFWVVNQSANEQGFWPVLKPTECLGVFVDKLDSRFDSLDDVHRNRILDAMKWEDTRLQIFIAKCRLEDWQGTCLYEAKKTVEWALEEEEATQVKAAPPLFRQAAKWAGSGR</sequence>
<evidence type="ECO:0000256" key="6">
    <source>
        <dbReference type="ARBA" id="ARBA00023010"/>
    </source>
</evidence>
<dbReference type="GO" id="GO:0017056">
    <property type="term" value="F:structural constituent of nuclear pore"/>
    <property type="evidence" value="ECO:0007669"/>
    <property type="project" value="InterPro"/>
</dbReference>
<dbReference type="Pfam" id="PF03177">
    <property type="entry name" value="Nucleoporin_C"/>
    <property type="match status" value="1"/>
</dbReference>
<protein>
    <submittedName>
        <fullName evidence="11">Uncharacterized protein</fullName>
    </submittedName>
</protein>
<dbReference type="InterPro" id="IPR037624">
    <property type="entry name" value="Nup133-like"/>
</dbReference>
<dbReference type="GO" id="GO:0016973">
    <property type="term" value="P:poly(A)+ mRNA export from nucleus"/>
    <property type="evidence" value="ECO:0007669"/>
    <property type="project" value="TreeGrafter"/>
</dbReference>
<evidence type="ECO:0000313" key="12">
    <source>
        <dbReference type="Proteomes" id="UP001217918"/>
    </source>
</evidence>
<evidence type="ECO:0000313" key="11">
    <source>
        <dbReference type="EMBL" id="KAK2069570.1"/>
    </source>
</evidence>
<keyword evidence="12" id="KW-1185">Reference proteome</keyword>
<evidence type="ECO:0000256" key="5">
    <source>
        <dbReference type="ARBA" id="ARBA00022927"/>
    </source>
</evidence>
<reference evidence="11" key="1">
    <citation type="journal article" date="2023" name="Mol. Plant Microbe Interact.">
        <title>Elucidating the Obligate Nature and Biological Capacity of an Invasive Fungal Corn Pathogen.</title>
        <authorList>
            <person name="MacCready J.S."/>
            <person name="Roggenkamp E.M."/>
            <person name="Gdanetz K."/>
            <person name="Chilvers M.I."/>
        </authorList>
    </citation>
    <scope>NUCLEOTIDE SEQUENCE</scope>
    <source>
        <strain evidence="11">PM02</strain>
    </source>
</reference>
<evidence type="ECO:0000256" key="8">
    <source>
        <dbReference type="SAM" id="MobiDB-lite"/>
    </source>
</evidence>
<dbReference type="EMBL" id="JAQQPM010000003">
    <property type="protein sequence ID" value="KAK2069570.1"/>
    <property type="molecule type" value="Genomic_DNA"/>
</dbReference>
<feature type="domain" description="Nucleoporin Nup133/Nup155-like C-terminal" evidence="9">
    <location>
        <begin position="499"/>
        <end position="1133"/>
    </location>
</feature>
<keyword evidence="3" id="KW-0813">Transport</keyword>
<dbReference type="InterPro" id="IPR007187">
    <property type="entry name" value="Nucleoporin_Nup133/Nup155_C"/>
</dbReference>
<name>A0AAD9MC52_9PEZI</name>
<dbReference type="Pfam" id="PF08801">
    <property type="entry name" value="Nucleoporin_N"/>
    <property type="match status" value="2"/>
</dbReference>
<dbReference type="InterPro" id="IPR014908">
    <property type="entry name" value="Nucleoporin_Nup133/Nup155_N"/>
</dbReference>
<keyword evidence="6" id="KW-0811">Translocation</keyword>
<keyword evidence="4" id="KW-0509">mRNA transport</keyword>
<evidence type="ECO:0000256" key="1">
    <source>
        <dbReference type="ARBA" id="ARBA00004259"/>
    </source>
</evidence>
<evidence type="ECO:0000259" key="10">
    <source>
        <dbReference type="Pfam" id="PF08801"/>
    </source>
</evidence>
<evidence type="ECO:0000256" key="2">
    <source>
        <dbReference type="ARBA" id="ARBA00005569"/>
    </source>
</evidence>
<dbReference type="GO" id="GO:0031080">
    <property type="term" value="C:nuclear pore outer ring"/>
    <property type="evidence" value="ECO:0007669"/>
    <property type="project" value="TreeGrafter"/>
</dbReference>
<dbReference type="GO" id="GO:0000972">
    <property type="term" value="P:transcription-dependent tethering of RNA polymerase II gene DNA at nuclear periphery"/>
    <property type="evidence" value="ECO:0007669"/>
    <property type="project" value="TreeGrafter"/>
</dbReference>
<evidence type="ECO:0000256" key="3">
    <source>
        <dbReference type="ARBA" id="ARBA00022448"/>
    </source>
</evidence>
<dbReference type="InterPro" id="IPR015943">
    <property type="entry name" value="WD40/YVTN_repeat-like_dom_sf"/>
</dbReference>